<feature type="non-terminal residue" evidence="7">
    <location>
        <position position="1"/>
    </location>
</feature>
<dbReference type="EMBL" id="BARU01016157">
    <property type="protein sequence ID" value="GAH58961.1"/>
    <property type="molecule type" value="Genomic_DNA"/>
</dbReference>
<evidence type="ECO:0000256" key="5">
    <source>
        <dbReference type="ARBA" id="ARBA00022989"/>
    </source>
</evidence>
<comment type="caution">
    <text evidence="7">The sequence shown here is derived from an EMBL/GenBank/DDBJ whole genome shotgun (WGS) entry which is preliminary data.</text>
</comment>
<evidence type="ECO:0000256" key="1">
    <source>
        <dbReference type="ARBA" id="ARBA00022475"/>
    </source>
</evidence>
<dbReference type="PANTHER" id="PTHR33695:SF1">
    <property type="entry name" value="LIPOPROTEIN SIGNAL PEPTIDASE"/>
    <property type="match status" value="1"/>
</dbReference>
<dbReference type="GO" id="GO:0004190">
    <property type="term" value="F:aspartic-type endopeptidase activity"/>
    <property type="evidence" value="ECO:0007669"/>
    <property type="project" value="InterPro"/>
</dbReference>
<evidence type="ECO:0000256" key="4">
    <source>
        <dbReference type="ARBA" id="ARBA00022801"/>
    </source>
</evidence>
<dbReference type="AlphaFoldDB" id="X1GM62"/>
<proteinExistence type="predicted"/>
<dbReference type="PROSITE" id="PS00855">
    <property type="entry name" value="SPASE_II"/>
    <property type="match status" value="1"/>
</dbReference>
<accession>X1GM62</accession>
<evidence type="ECO:0000256" key="2">
    <source>
        <dbReference type="ARBA" id="ARBA00022670"/>
    </source>
</evidence>
<keyword evidence="4" id="KW-0378">Hydrolase</keyword>
<dbReference type="PANTHER" id="PTHR33695">
    <property type="entry name" value="LIPOPROTEIN SIGNAL PEPTIDASE"/>
    <property type="match status" value="1"/>
</dbReference>
<dbReference type="InterPro" id="IPR001872">
    <property type="entry name" value="Peptidase_A8"/>
</dbReference>
<keyword evidence="2" id="KW-0645">Protease</keyword>
<keyword evidence="5" id="KW-1133">Transmembrane helix</keyword>
<organism evidence="7">
    <name type="scientific">marine sediment metagenome</name>
    <dbReference type="NCBI Taxonomy" id="412755"/>
    <lineage>
        <taxon>unclassified sequences</taxon>
        <taxon>metagenomes</taxon>
        <taxon>ecological metagenomes</taxon>
    </lineage>
</organism>
<protein>
    <recommendedName>
        <fullName evidence="8">Signal peptidase II</fullName>
    </recommendedName>
</protein>
<keyword evidence="1" id="KW-1003">Cell membrane</keyword>
<sequence length="45" mass="5068">FPFLDNRLGKLALGLILGGTVGNLIDRIHLGYVTDFIDFNFWPAF</sequence>
<keyword evidence="3" id="KW-0812">Transmembrane</keyword>
<evidence type="ECO:0000313" key="7">
    <source>
        <dbReference type="EMBL" id="GAH58961.1"/>
    </source>
</evidence>
<evidence type="ECO:0000256" key="6">
    <source>
        <dbReference type="ARBA" id="ARBA00023136"/>
    </source>
</evidence>
<name>X1GM62_9ZZZZ</name>
<evidence type="ECO:0000256" key="3">
    <source>
        <dbReference type="ARBA" id="ARBA00022692"/>
    </source>
</evidence>
<feature type="non-terminal residue" evidence="7">
    <location>
        <position position="45"/>
    </location>
</feature>
<dbReference type="GO" id="GO:0016020">
    <property type="term" value="C:membrane"/>
    <property type="evidence" value="ECO:0007669"/>
    <property type="project" value="InterPro"/>
</dbReference>
<evidence type="ECO:0008006" key="8">
    <source>
        <dbReference type="Google" id="ProtNLM"/>
    </source>
</evidence>
<gene>
    <name evidence="7" type="ORF">S03H2_27179</name>
</gene>
<reference evidence="7" key="1">
    <citation type="journal article" date="2014" name="Front. Microbiol.">
        <title>High frequency of phylogenetically diverse reductive dehalogenase-homologous genes in deep subseafloor sedimentary metagenomes.</title>
        <authorList>
            <person name="Kawai M."/>
            <person name="Futagami T."/>
            <person name="Toyoda A."/>
            <person name="Takaki Y."/>
            <person name="Nishi S."/>
            <person name="Hori S."/>
            <person name="Arai W."/>
            <person name="Tsubouchi T."/>
            <person name="Morono Y."/>
            <person name="Uchiyama I."/>
            <person name="Ito T."/>
            <person name="Fujiyama A."/>
            <person name="Inagaki F."/>
            <person name="Takami H."/>
        </authorList>
    </citation>
    <scope>NUCLEOTIDE SEQUENCE</scope>
    <source>
        <strain evidence="7">Expedition CK06-06</strain>
    </source>
</reference>
<dbReference type="GO" id="GO:0006508">
    <property type="term" value="P:proteolysis"/>
    <property type="evidence" value="ECO:0007669"/>
    <property type="project" value="UniProtKB-KW"/>
</dbReference>
<keyword evidence="6" id="KW-0472">Membrane</keyword>
<dbReference type="Pfam" id="PF01252">
    <property type="entry name" value="Peptidase_A8"/>
    <property type="match status" value="1"/>
</dbReference>